<dbReference type="PANTHER" id="PTHR43712:SF2">
    <property type="entry name" value="O-METHYLTRANSFERASE CICE"/>
    <property type="match status" value="1"/>
</dbReference>
<keyword evidence="6" id="KW-1185">Reference proteome</keyword>
<protein>
    <submittedName>
        <fullName evidence="5">Methyltransferase</fullName>
    </submittedName>
</protein>
<dbReference type="Proteomes" id="UP001596379">
    <property type="component" value="Unassembled WGS sequence"/>
</dbReference>
<organism evidence="5 6">
    <name type="scientific">Herminiimonas aquatilis</name>
    <dbReference type="NCBI Taxonomy" id="345342"/>
    <lineage>
        <taxon>Bacteria</taxon>
        <taxon>Pseudomonadati</taxon>
        <taxon>Pseudomonadota</taxon>
        <taxon>Betaproteobacteria</taxon>
        <taxon>Burkholderiales</taxon>
        <taxon>Oxalobacteraceae</taxon>
        <taxon>Herminiimonas</taxon>
    </lineage>
</organism>
<feature type="domain" description="O-methyltransferase C-terminal" evidence="4">
    <location>
        <begin position="147"/>
        <end position="339"/>
    </location>
</feature>
<dbReference type="CDD" id="cd02440">
    <property type="entry name" value="AdoMet_MTases"/>
    <property type="match status" value="1"/>
</dbReference>
<keyword evidence="3" id="KW-0949">S-adenosyl-L-methionine</keyword>
<dbReference type="InterPro" id="IPR029063">
    <property type="entry name" value="SAM-dependent_MTases_sf"/>
</dbReference>
<evidence type="ECO:0000256" key="2">
    <source>
        <dbReference type="ARBA" id="ARBA00022679"/>
    </source>
</evidence>
<proteinExistence type="predicted"/>
<dbReference type="SUPFAM" id="SSF53335">
    <property type="entry name" value="S-adenosyl-L-methionine-dependent methyltransferases"/>
    <property type="match status" value="1"/>
</dbReference>
<dbReference type="GO" id="GO:0032259">
    <property type="term" value="P:methylation"/>
    <property type="evidence" value="ECO:0007669"/>
    <property type="project" value="UniProtKB-KW"/>
</dbReference>
<accession>A0ABW2J1V1</accession>
<dbReference type="InterPro" id="IPR016461">
    <property type="entry name" value="COMT-like"/>
</dbReference>
<dbReference type="PANTHER" id="PTHR43712">
    <property type="entry name" value="PUTATIVE (AFU_ORTHOLOGUE AFUA_4G14580)-RELATED"/>
    <property type="match status" value="1"/>
</dbReference>
<reference evidence="6" key="1">
    <citation type="journal article" date="2019" name="Int. J. Syst. Evol. Microbiol.">
        <title>The Global Catalogue of Microorganisms (GCM) 10K type strain sequencing project: providing services to taxonomists for standard genome sequencing and annotation.</title>
        <authorList>
            <consortium name="The Broad Institute Genomics Platform"/>
            <consortium name="The Broad Institute Genome Sequencing Center for Infectious Disease"/>
            <person name="Wu L."/>
            <person name="Ma J."/>
        </authorList>
    </citation>
    <scope>NUCLEOTIDE SEQUENCE [LARGE SCALE GENOMIC DNA]</scope>
    <source>
        <strain evidence="6">CCUG 36956</strain>
    </source>
</reference>
<dbReference type="Pfam" id="PF00891">
    <property type="entry name" value="Methyltransf_2"/>
    <property type="match status" value="1"/>
</dbReference>
<keyword evidence="2" id="KW-0808">Transferase</keyword>
<dbReference type="EMBL" id="JBHTCC010000001">
    <property type="protein sequence ID" value="MFC7297133.1"/>
    <property type="molecule type" value="Genomic_DNA"/>
</dbReference>
<dbReference type="InterPro" id="IPR001077">
    <property type="entry name" value="COMT_C"/>
</dbReference>
<name>A0ABW2J1V1_9BURK</name>
<dbReference type="PIRSF" id="PIRSF005739">
    <property type="entry name" value="O-mtase"/>
    <property type="match status" value="1"/>
</dbReference>
<evidence type="ECO:0000256" key="1">
    <source>
        <dbReference type="ARBA" id="ARBA00022603"/>
    </source>
</evidence>
<evidence type="ECO:0000256" key="3">
    <source>
        <dbReference type="ARBA" id="ARBA00022691"/>
    </source>
</evidence>
<gene>
    <name evidence="5" type="ORF">ACFQO0_01635</name>
</gene>
<dbReference type="RefSeq" id="WP_382232305.1">
    <property type="nucleotide sequence ID" value="NZ_JBHTCC010000001.1"/>
</dbReference>
<evidence type="ECO:0000313" key="6">
    <source>
        <dbReference type="Proteomes" id="UP001596379"/>
    </source>
</evidence>
<dbReference type="GO" id="GO:0008168">
    <property type="term" value="F:methyltransferase activity"/>
    <property type="evidence" value="ECO:0007669"/>
    <property type="project" value="UniProtKB-KW"/>
</dbReference>
<dbReference type="PROSITE" id="PS51683">
    <property type="entry name" value="SAM_OMT_II"/>
    <property type="match status" value="1"/>
</dbReference>
<evidence type="ECO:0000313" key="5">
    <source>
        <dbReference type="EMBL" id="MFC7297133.1"/>
    </source>
</evidence>
<evidence type="ECO:0000259" key="4">
    <source>
        <dbReference type="Pfam" id="PF00891"/>
    </source>
</evidence>
<sequence length="360" mass="40847">MSIREVRWDQHVGKERDYLCVDAFIADMVGARALSTAFETGVIDYMIAHAVCTSEAMLVDLQLDRRGLQLLLGMLRANHVVESTCNHAVMADESDEIQLSASFKAAVVFRDLMEAKLYFANLVAPDFLHLLTALLMEPAKFSEQARIFKLFSYQRAFEPTAENYEQTARWMRITTALTKYEAQACIAAFDFSPYRRMLDIGGNSGEFVLRICRKHRELRAAVYDLPLVCDIGAKHVAEEQEAARIQFIKRDPAQLALPRSYDLITFKSMLHDWPDAEMGDFLHRAYDALDVGGTLMIFERAEASVKDIQIAYGQLPLMLFFRSYRTPQAYQAQLEAIGFHSVAVAEVQLDMSFILITAIK</sequence>
<dbReference type="Gene3D" id="3.40.50.150">
    <property type="entry name" value="Vaccinia Virus protein VP39"/>
    <property type="match status" value="1"/>
</dbReference>
<keyword evidence="1 5" id="KW-0489">Methyltransferase</keyword>
<comment type="caution">
    <text evidence="5">The sequence shown here is derived from an EMBL/GenBank/DDBJ whole genome shotgun (WGS) entry which is preliminary data.</text>
</comment>